<dbReference type="SUPFAM" id="SSF56300">
    <property type="entry name" value="Metallo-dependent phosphatases"/>
    <property type="match status" value="1"/>
</dbReference>
<comment type="cofactor">
    <cofactor evidence="1">
        <name>Mn(2+)</name>
        <dbReference type="ChEBI" id="CHEBI:29035"/>
    </cofactor>
</comment>
<keyword evidence="7" id="KW-0479">Metal-binding</keyword>
<keyword evidence="8" id="KW-0378">Hydrolase</keyword>
<dbReference type="SMART" id="SM01124">
    <property type="entry name" value="DBR1"/>
    <property type="match status" value="1"/>
</dbReference>
<comment type="cofactor">
    <cofactor evidence="2">
        <name>Zn(2+)</name>
        <dbReference type="ChEBI" id="CHEBI:29105"/>
    </cofactor>
</comment>
<evidence type="ECO:0000256" key="7">
    <source>
        <dbReference type="ARBA" id="ARBA00022723"/>
    </source>
</evidence>
<gene>
    <name evidence="15" type="ORF">PISMIDRAFT_28710</name>
</gene>
<evidence type="ECO:0000313" key="15">
    <source>
        <dbReference type="EMBL" id="KIK26080.1"/>
    </source>
</evidence>
<evidence type="ECO:0000256" key="12">
    <source>
        <dbReference type="ARBA" id="ARBA00023242"/>
    </source>
</evidence>
<evidence type="ECO:0000256" key="5">
    <source>
        <dbReference type="ARBA" id="ARBA00006045"/>
    </source>
</evidence>
<feature type="compositionally biased region" description="Gly residues" evidence="13">
    <location>
        <begin position="443"/>
        <end position="453"/>
    </location>
</feature>
<comment type="cofactor">
    <cofactor evidence="3">
        <name>Fe(2+)</name>
        <dbReference type="ChEBI" id="CHEBI:29033"/>
    </cofactor>
</comment>
<comment type="subcellular location">
    <subcellularLocation>
        <location evidence="4">Nucleus</location>
    </subcellularLocation>
</comment>
<keyword evidence="10" id="KW-0408">Iron</keyword>
<dbReference type="GO" id="GO:0008419">
    <property type="term" value="F:RNA lariat debranching enzyme activity"/>
    <property type="evidence" value="ECO:0007669"/>
    <property type="project" value="UniProtKB-ARBA"/>
</dbReference>
<evidence type="ECO:0000256" key="9">
    <source>
        <dbReference type="ARBA" id="ARBA00022833"/>
    </source>
</evidence>
<keyword evidence="16" id="KW-1185">Reference proteome</keyword>
<dbReference type="GO" id="GO:0000398">
    <property type="term" value="P:mRNA splicing, via spliceosome"/>
    <property type="evidence" value="ECO:0007669"/>
    <property type="project" value="TreeGrafter"/>
</dbReference>
<comment type="similarity">
    <text evidence="5">Belongs to the lariat debranching enzyme family.</text>
</comment>
<dbReference type="FunFam" id="3.60.21.10:FF:000035">
    <property type="entry name" value="Lariat debranching enzyme"/>
    <property type="match status" value="1"/>
</dbReference>
<dbReference type="HOGENOM" id="CLU_005893_1_0_1"/>
<dbReference type="OrthoDB" id="407609at2759"/>
<organism evidence="15 16">
    <name type="scientific">Pisolithus microcarpus 441</name>
    <dbReference type="NCBI Taxonomy" id="765257"/>
    <lineage>
        <taxon>Eukaryota</taxon>
        <taxon>Fungi</taxon>
        <taxon>Dikarya</taxon>
        <taxon>Basidiomycota</taxon>
        <taxon>Agaricomycotina</taxon>
        <taxon>Agaricomycetes</taxon>
        <taxon>Agaricomycetidae</taxon>
        <taxon>Boletales</taxon>
        <taxon>Sclerodermatineae</taxon>
        <taxon>Pisolithaceae</taxon>
        <taxon>Pisolithus</taxon>
    </lineage>
</organism>
<dbReference type="InterPro" id="IPR029052">
    <property type="entry name" value="Metallo-depent_PP-like"/>
</dbReference>
<name>A0A0C9YM69_9AGAM</name>
<reference evidence="16" key="2">
    <citation type="submission" date="2015-01" db="EMBL/GenBank/DDBJ databases">
        <title>Evolutionary Origins and Diversification of the Mycorrhizal Mutualists.</title>
        <authorList>
            <consortium name="DOE Joint Genome Institute"/>
            <consortium name="Mycorrhizal Genomics Consortium"/>
            <person name="Kohler A."/>
            <person name="Kuo A."/>
            <person name="Nagy L.G."/>
            <person name="Floudas D."/>
            <person name="Copeland A."/>
            <person name="Barry K.W."/>
            <person name="Cichocki N."/>
            <person name="Veneault-Fourrey C."/>
            <person name="LaButti K."/>
            <person name="Lindquist E.A."/>
            <person name="Lipzen A."/>
            <person name="Lundell T."/>
            <person name="Morin E."/>
            <person name="Murat C."/>
            <person name="Riley R."/>
            <person name="Ohm R."/>
            <person name="Sun H."/>
            <person name="Tunlid A."/>
            <person name="Henrissat B."/>
            <person name="Grigoriev I.V."/>
            <person name="Hibbett D.S."/>
            <person name="Martin F."/>
        </authorList>
    </citation>
    <scope>NUCLEOTIDE SEQUENCE [LARGE SCALE GENOMIC DNA]</scope>
    <source>
        <strain evidence="16">441</strain>
    </source>
</reference>
<accession>A0A0C9YM69</accession>
<dbReference type="CDD" id="cd00844">
    <property type="entry name" value="MPP_Dbr1_N"/>
    <property type="match status" value="1"/>
</dbReference>
<keyword evidence="11" id="KW-0464">Manganese</keyword>
<reference evidence="15 16" key="1">
    <citation type="submission" date="2014-04" db="EMBL/GenBank/DDBJ databases">
        <authorList>
            <consortium name="DOE Joint Genome Institute"/>
            <person name="Kuo A."/>
            <person name="Kohler A."/>
            <person name="Costa M.D."/>
            <person name="Nagy L.G."/>
            <person name="Floudas D."/>
            <person name="Copeland A."/>
            <person name="Barry K.W."/>
            <person name="Cichocki N."/>
            <person name="Veneault-Fourrey C."/>
            <person name="LaButti K."/>
            <person name="Lindquist E.A."/>
            <person name="Lipzen A."/>
            <person name="Lundell T."/>
            <person name="Morin E."/>
            <person name="Murat C."/>
            <person name="Sun H."/>
            <person name="Tunlid A."/>
            <person name="Henrissat B."/>
            <person name="Grigoriev I.V."/>
            <person name="Hibbett D.S."/>
            <person name="Martin F."/>
            <person name="Nordberg H.P."/>
            <person name="Cantor M.N."/>
            <person name="Hua S.X."/>
        </authorList>
    </citation>
    <scope>NUCLEOTIDE SEQUENCE [LARGE SCALE GENOMIC DNA]</scope>
    <source>
        <strain evidence="15 16">441</strain>
    </source>
</reference>
<dbReference type="PANTHER" id="PTHR12849:SF0">
    <property type="entry name" value="LARIAT DEBRANCHING ENZYME"/>
    <property type="match status" value="1"/>
</dbReference>
<keyword evidence="12" id="KW-0539">Nucleus</keyword>
<evidence type="ECO:0000256" key="4">
    <source>
        <dbReference type="ARBA" id="ARBA00004123"/>
    </source>
</evidence>
<evidence type="ECO:0000256" key="3">
    <source>
        <dbReference type="ARBA" id="ARBA00001954"/>
    </source>
</evidence>
<evidence type="ECO:0000259" key="14">
    <source>
        <dbReference type="SMART" id="SM01124"/>
    </source>
</evidence>
<dbReference type="GO" id="GO:0005634">
    <property type="term" value="C:nucleus"/>
    <property type="evidence" value="ECO:0007669"/>
    <property type="project" value="UniProtKB-SubCell"/>
</dbReference>
<evidence type="ECO:0000256" key="8">
    <source>
        <dbReference type="ARBA" id="ARBA00022801"/>
    </source>
</evidence>
<dbReference type="Pfam" id="PF05011">
    <property type="entry name" value="DBR1"/>
    <property type="match status" value="1"/>
</dbReference>
<proteinExistence type="inferred from homology"/>
<dbReference type="InterPro" id="IPR041816">
    <property type="entry name" value="Dbr1_N"/>
</dbReference>
<feature type="region of interest" description="Disordered" evidence="13">
    <location>
        <begin position="334"/>
        <end position="358"/>
    </location>
</feature>
<evidence type="ECO:0000256" key="13">
    <source>
        <dbReference type="SAM" id="MobiDB-lite"/>
    </source>
</evidence>
<evidence type="ECO:0000256" key="6">
    <source>
        <dbReference type="ARBA" id="ARBA00022664"/>
    </source>
</evidence>
<dbReference type="PANTHER" id="PTHR12849">
    <property type="entry name" value="RNA LARIAT DEBRANCHING ENZYME"/>
    <property type="match status" value="1"/>
</dbReference>
<evidence type="ECO:0000256" key="11">
    <source>
        <dbReference type="ARBA" id="ARBA00023211"/>
    </source>
</evidence>
<dbReference type="Proteomes" id="UP000054018">
    <property type="component" value="Unassembled WGS sequence"/>
</dbReference>
<dbReference type="InterPro" id="IPR007708">
    <property type="entry name" value="DBR1_C"/>
</dbReference>
<evidence type="ECO:0000256" key="10">
    <source>
        <dbReference type="ARBA" id="ARBA00023004"/>
    </source>
</evidence>
<dbReference type="GO" id="GO:0046872">
    <property type="term" value="F:metal ion binding"/>
    <property type="evidence" value="ECO:0007669"/>
    <property type="project" value="UniProtKB-KW"/>
</dbReference>
<dbReference type="STRING" id="765257.A0A0C9YM69"/>
<feature type="compositionally biased region" description="Polar residues" evidence="13">
    <location>
        <begin position="273"/>
        <end position="286"/>
    </location>
</feature>
<dbReference type="AlphaFoldDB" id="A0A0C9YM69"/>
<dbReference type="InterPro" id="IPR004843">
    <property type="entry name" value="Calcineurin-like_PHP"/>
</dbReference>
<sequence length="480" mass="53951">MKIAVQGCCHGALDAVYTHIRSLETRHNYKVGLLLMCGDFQAVRNQSDLLCMAVPQKYRQLGDFWRYYTGEKTAPVLTIVIGGNHEASNYFWELYHGGWLAPNIYFLGHAGCVQVDGLRIAGASGIYKSHDFRLGHHERMPYDHSSMRSIYHIREYNIRRLSLLSSPDVFLSHDWPCAIEQHGDLRGLLRRKPFFRGDIESGRLGSPPLMGLLMTLRPEWWFAAHLHVKFEGVFRHESRTRLWEATQKEANPDEIEIDFDDENPSTVVAQDTVPNPSESAVHSGTDFSDVAPTSPAPIPTQQINRSETRFLALDKCLPRRDFLEVLDIPTPLDFPSHSSETASSPLSTSSHAENPSPRLMYDPEWLAITRAFDEYFSRSQHQASFPDEETAKSRVTQEVDWVRKNLVQKHTGTEEGTGEVSGTTRGLAISEHQAFVRTAPGPGSEGQGRGGGQPTPYTNPQTVAFCKMLGIEDRISPHPV</sequence>
<keyword evidence="9" id="KW-0862">Zinc</keyword>
<evidence type="ECO:0000256" key="1">
    <source>
        <dbReference type="ARBA" id="ARBA00001936"/>
    </source>
</evidence>
<protein>
    <recommendedName>
        <fullName evidence="14">Lariat debranching enzyme C-terminal domain-containing protein</fullName>
    </recommendedName>
</protein>
<evidence type="ECO:0000313" key="16">
    <source>
        <dbReference type="Proteomes" id="UP000054018"/>
    </source>
</evidence>
<evidence type="ECO:0000256" key="2">
    <source>
        <dbReference type="ARBA" id="ARBA00001947"/>
    </source>
</evidence>
<dbReference type="EMBL" id="KN833704">
    <property type="protein sequence ID" value="KIK26080.1"/>
    <property type="molecule type" value="Genomic_DNA"/>
</dbReference>
<feature type="domain" description="Lariat debranching enzyme C-terminal" evidence="14">
    <location>
        <begin position="298"/>
        <end position="475"/>
    </location>
</feature>
<feature type="region of interest" description="Disordered" evidence="13">
    <location>
        <begin position="273"/>
        <end position="300"/>
    </location>
</feature>
<feature type="region of interest" description="Disordered" evidence="13">
    <location>
        <begin position="437"/>
        <end position="458"/>
    </location>
</feature>
<dbReference type="Pfam" id="PF00149">
    <property type="entry name" value="Metallophos"/>
    <property type="match status" value="1"/>
</dbReference>
<feature type="compositionally biased region" description="Low complexity" evidence="13">
    <location>
        <begin position="335"/>
        <end position="353"/>
    </location>
</feature>
<keyword evidence="6" id="KW-0507">mRNA processing</keyword>